<proteinExistence type="predicted"/>
<dbReference type="EMBL" id="JACHCA010000021">
    <property type="protein sequence ID" value="MBB6131179.1"/>
    <property type="molecule type" value="Genomic_DNA"/>
</dbReference>
<sequence>PNPAYYPSKPIFFLFINLYRTTVHSVQHDKFYLIRKELPNDAMGEQRL</sequence>
<organism evidence="1 2">
    <name type="scientific">Mucilaginibacter lappiensis</name>
    <dbReference type="NCBI Taxonomy" id="354630"/>
    <lineage>
        <taxon>Bacteria</taxon>
        <taxon>Pseudomonadati</taxon>
        <taxon>Bacteroidota</taxon>
        <taxon>Sphingobacteriia</taxon>
        <taxon>Sphingobacteriales</taxon>
        <taxon>Sphingobacteriaceae</taxon>
        <taxon>Mucilaginibacter</taxon>
    </lineage>
</organism>
<protein>
    <submittedName>
        <fullName evidence="1">Uncharacterized protein</fullName>
    </submittedName>
</protein>
<accession>A0A841JJ29</accession>
<evidence type="ECO:0000313" key="2">
    <source>
        <dbReference type="Proteomes" id="UP000548326"/>
    </source>
</evidence>
<feature type="non-terminal residue" evidence="1">
    <location>
        <position position="1"/>
    </location>
</feature>
<dbReference type="Proteomes" id="UP000548326">
    <property type="component" value="Unassembled WGS sequence"/>
</dbReference>
<gene>
    <name evidence="1" type="ORF">HDF22_005330</name>
</gene>
<dbReference type="AlphaFoldDB" id="A0A841JJ29"/>
<name>A0A841JJ29_9SPHI</name>
<evidence type="ECO:0000313" key="1">
    <source>
        <dbReference type="EMBL" id="MBB6131179.1"/>
    </source>
</evidence>
<comment type="caution">
    <text evidence="1">The sequence shown here is derived from an EMBL/GenBank/DDBJ whole genome shotgun (WGS) entry which is preliminary data.</text>
</comment>
<reference evidence="1 2" key="1">
    <citation type="submission" date="2020-08" db="EMBL/GenBank/DDBJ databases">
        <title>Genomic Encyclopedia of Type Strains, Phase IV (KMG-V): Genome sequencing to study the core and pangenomes of soil and plant-associated prokaryotes.</title>
        <authorList>
            <person name="Whitman W."/>
        </authorList>
    </citation>
    <scope>NUCLEOTIDE SEQUENCE [LARGE SCALE GENOMIC DNA]</scope>
    <source>
        <strain evidence="1 2">MP601</strain>
    </source>
</reference>